<evidence type="ECO:0000313" key="3">
    <source>
        <dbReference type="Proteomes" id="UP000320811"/>
    </source>
</evidence>
<evidence type="ECO:0000259" key="1">
    <source>
        <dbReference type="Pfam" id="PF14550"/>
    </source>
</evidence>
<dbReference type="InterPro" id="IPR027924">
    <property type="entry name" value="XkdF"/>
</dbReference>
<dbReference type="RefSeq" id="WP_145671285.1">
    <property type="nucleotide sequence ID" value="NZ_VIWO01000006.1"/>
</dbReference>
<evidence type="ECO:0000313" key="2">
    <source>
        <dbReference type="EMBL" id="TWF38851.1"/>
    </source>
</evidence>
<keyword evidence="3" id="KW-1185">Reference proteome</keyword>
<dbReference type="Proteomes" id="UP000320811">
    <property type="component" value="Unassembled WGS sequence"/>
</dbReference>
<reference evidence="2 3" key="1">
    <citation type="submission" date="2019-06" db="EMBL/GenBank/DDBJ databases">
        <title>Sorghum-associated microbial communities from plants grown in Nebraska, USA.</title>
        <authorList>
            <person name="Schachtman D."/>
        </authorList>
    </citation>
    <scope>NUCLEOTIDE SEQUENCE [LARGE SCALE GENOMIC DNA]</scope>
    <source>
        <strain evidence="2 3">1209</strain>
    </source>
</reference>
<name>A0A561PL62_9BACT</name>
<dbReference type="GO" id="GO:0006508">
    <property type="term" value="P:proteolysis"/>
    <property type="evidence" value="ECO:0007669"/>
    <property type="project" value="UniProtKB-KW"/>
</dbReference>
<sequence>MEKLPVFQLLISDDETDDNEVNFVSLVDRPAIQRDFLAFAERKLFAIQDEEQQIVTGPAMVPDEPIFRSDKNGKYYVVFSADTIGKIAYRFFKKGYQGNINIMHESGSVVADSVFFESWIVDREKGKQPLAGFEDMPDGTWFLTAKINNTDTWDKIKEGEYKGFSVEGLFNYKPIAEIDPEEALMLQIKELLDQVEE</sequence>
<protein>
    <submittedName>
        <fullName evidence="2">Putative serine protease XkdF</fullName>
    </submittedName>
</protein>
<keyword evidence="2" id="KW-0378">Hydrolase</keyword>
<gene>
    <name evidence="2" type="ORF">FHW36_10674</name>
</gene>
<keyword evidence="2" id="KW-0645">Protease</keyword>
<accession>A0A561PL62</accession>
<organism evidence="2 3">
    <name type="scientific">Chitinophaga polysaccharea</name>
    <dbReference type="NCBI Taxonomy" id="1293035"/>
    <lineage>
        <taxon>Bacteria</taxon>
        <taxon>Pseudomonadati</taxon>
        <taxon>Bacteroidota</taxon>
        <taxon>Chitinophagia</taxon>
        <taxon>Chitinophagales</taxon>
        <taxon>Chitinophagaceae</taxon>
        <taxon>Chitinophaga</taxon>
    </lineage>
</organism>
<dbReference type="EMBL" id="VIWO01000006">
    <property type="protein sequence ID" value="TWF38851.1"/>
    <property type="molecule type" value="Genomic_DNA"/>
</dbReference>
<dbReference type="GO" id="GO:0008233">
    <property type="term" value="F:peptidase activity"/>
    <property type="evidence" value="ECO:0007669"/>
    <property type="project" value="UniProtKB-KW"/>
</dbReference>
<dbReference type="OrthoDB" id="1445418at2"/>
<proteinExistence type="predicted"/>
<dbReference type="AlphaFoldDB" id="A0A561PL62"/>
<dbReference type="Pfam" id="PF14550">
    <property type="entry name" value="Peptidase_S78_2"/>
    <property type="match status" value="1"/>
</dbReference>
<feature type="domain" description="Phage-like element PBSX protein XkdF" evidence="1">
    <location>
        <begin position="44"/>
        <end position="169"/>
    </location>
</feature>
<comment type="caution">
    <text evidence="2">The sequence shown here is derived from an EMBL/GenBank/DDBJ whole genome shotgun (WGS) entry which is preliminary data.</text>
</comment>